<gene>
    <name evidence="1" type="ORF">OFUS_LOCUS4601</name>
</gene>
<dbReference type="InterPro" id="IPR001304">
    <property type="entry name" value="C-type_lectin-like"/>
</dbReference>
<dbReference type="OrthoDB" id="6148268at2759"/>
<evidence type="ECO:0000313" key="1">
    <source>
        <dbReference type="EMBL" id="CAH1777577.1"/>
    </source>
</evidence>
<dbReference type="Pfam" id="PF00059">
    <property type="entry name" value="Lectin_C"/>
    <property type="match status" value="2"/>
</dbReference>
<dbReference type="SMART" id="SM00034">
    <property type="entry name" value="CLECT"/>
    <property type="match status" value="1"/>
</dbReference>
<sequence>KAWLIYKLQEKEKKFWWTGLHREENNDCKTDFRWIDDTKPDFVNLVKWNKEPNNWDGNEHCGEILKNGVHNDQNCAQKRGYICKDDIPLGELNCPYGWFERNLNCYYISTRVPSEMVDWEGAKTKCKSLFNATANCNLLSVSSSKERDFITEMVSHYWNVRSHSSGWWTGLNDLSDGRWKWLDNTTPAGSDTMIWNQEPNSYGLNNEQCAAIYYDSSYHDQNCDIKHRYICS</sequence>
<dbReference type="Proteomes" id="UP000749559">
    <property type="component" value="Unassembled WGS sequence"/>
</dbReference>
<proteinExistence type="predicted"/>
<accession>A0A8J1TGW5</accession>
<keyword evidence="2" id="KW-1185">Reference proteome</keyword>
<reference evidence="1" key="1">
    <citation type="submission" date="2022-03" db="EMBL/GenBank/DDBJ databases">
        <authorList>
            <person name="Martin C."/>
        </authorList>
    </citation>
    <scope>NUCLEOTIDE SEQUENCE</scope>
</reference>
<feature type="non-terminal residue" evidence="1">
    <location>
        <position position="232"/>
    </location>
</feature>
<dbReference type="InterPro" id="IPR016187">
    <property type="entry name" value="CTDL_fold"/>
</dbReference>
<dbReference type="Gene3D" id="3.10.100.10">
    <property type="entry name" value="Mannose-Binding Protein A, subunit A"/>
    <property type="match status" value="2"/>
</dbReference>
<dbReference type="SUPFAM" id="SSF56436">
    <property type="entry name" value="C-type lectin-like"/>
    <property type="match status" value="2"/>
</dbReference>
<dbReference type="PANTHER" id="PTHR22803">
    <property type="entry name" value="MANNOSE, PHOSPHOLIPASE, LECTIN RECEPTOR RELATED"/>
    <property type="match status" value="1"/>
</dbReference>
<feature type="non-terminal residue" evidence="1">
    <location>
        <position position="1"/>
    </location>
</feature>
<comment type="caution">
    <text evidence="1">The sequence shown here is derived from an EMBL/GenBank/DDBJ whole genome shotgun (WGS) entry which is preliminary data.</text>
</comment>
<dbReference type="InterPro" id="IPR016186">
    <property type="entry name" value="C-type_lectin-like/link_sf"/>
</dbReference>
<dbReference type="AlphaFoldDB" id="A0A8J1TGW5"/>
<dbReference type="InterPro" id="IPR050111">
    <property type="entry name" value="C-type_lectin/snaclec_domain"/>
</dbReference>
<protein>
    <submittedName>
        <fullName evidence="1">Uncharacterized protein</fullName>
    </submittedName>
</protein>
<dbReference type="PROSITE" id="PS50041">
    <property type="entry name" value="C_TYPE_LECTIN_2"/>
    <property type="match status" value="2"/>
</dbReference>
<dbReference type="CDD" id="cd00037">
    <property type="entry name" value="CLECT"/>
    <property type="match status" value="1"/>
</dbReference>
<organism evidence="1 2">
    <name type="scientific">Owenia fusiformis</name>
    <name type="common">Polychaete worm</name>
    <dbReference type="NCBI Taxonomy" id="6347"/>
    <lineage>
        <taxon>Eukaryota</taxon>
        <taxon>Metazoa</taxon>
        <taxon>Spiralia</taxon>
        <taxon>Lophotrochozoa</taxon>
        <taxon>Annelida</taxon>
        <taxon>Polychaeta</taxon>
        <taxon>Sedentaria</taxon>
        <taxon>Canalipalpata</taxon>
        <taxon>Sabellida</taxon>
        <taxon>Oweniida</taxon>
        <taxon>Oweniidae</taxon>
        <taxon>Owenia</taxon>
    </lineage>
</organism>
<name>A0A8J1TGW5_OWEFU</name>
<dbReference type="EMBL" id="CAIIXF020000002">
    <property type="protein sequence ID" value="CAH1777577.1"/>
    <property type="molecule type" value="Genomic_DNA"/>
</dbReference>
<evidence type="ECO:0000313" key="2">
    <source>
        <dbReference type="Proteomes" id="UP000749559"/>
    </source>
</evidence>